<comment type="caution">
    <text evidence="1">The sequence shown here is derived from an EMBL/GenBank/DDBJ whole genome shotgun (WGS) entry which is preliminary data.</text>
</comment>
<dbReference type="InterPro" id="IPR014541">
    <property type="entry name" value="Amdntrnsf_FN0238"/>
</dbReference>
<sequence length="309" mass="34032">MLSIQSPRSVVMIRPHHFSPNADTAQDNSFQAKDASRTAEEISRAAYAEVTRAATQLVAAGVTVHLFEDETRDSPDSVFPNNWFSTHTGGHIALYPMFAPSRRKERRGDVIELLKQRYRVQDVIDYSGLEYDNVFLEGTGAMVLDHVERVAYAARSNRCNPVALERFCTHFNFEPIVFDAFDADGQPIYHTNVLMGIGSEICLIGLQTIKDEARRAEIVERLAAGGRRIVDLTHAQIAEFAGNAIELEGSAGKILAISARALRALTPAQRHELEQAVTVLPLEVPTIELAGGSVRCMIAGVHLSPRKLA</sequence>
<name>A0ABQ6AAW9_9PROT</name>
<evidence type="ECO:0000313" key="1">
    <source>
        <dbReference type="EMBL" id="GLR67274.1"/>
    </source>
</evidence>
<dbReference type="SUPFAM" id="SSF55909">
    <property type="entry name" value="Pentein"/>
    <property type="match status" value="1"/>
</dbReference>
<dbReference type="RefSeq" id="WP_284258001.1">
    <property type="nucleotide sequence ID" value="NZ_BSOS01000065.1"/>
</dbReference>
<reference evidence="2" key="1">
    <citation type="journal article" date="2019" name="Int. J. Syst. Evol. Microbiol.">
        <title>The Global Catalogue of Microorganisms (GCM) 10K type strain sequencing project: providing services to taxonomists for standard genome sequencing and annotation.</title>
        <authorList>
            <consortium name="The Broad Institute Genomics Platform"/>
            <consortium name="The Broad Institute Genome Sequencing Center for Infectious Disease"/>
            <person name="Wu L."/>
            <person name="Ma J."/>
        </authorList>
    </citation>
    <scope>NUCLEOTIDE SEQUENCE [LARGE SCALE GENOMIC DNA]</scope>
    <source>
        <strain evidence="2">NBRC 112502</strain>
    </source>
</reference>
<dbReference type="PANTHER" id="PTHR43224:SF1">
    <property type="entry name" value="AMIDINOTRANSFERASE"/>
    <property type="match status" value="1"/>
</dbReference>
<dbReference type="PIRSF" id="PIRSF028188">
    <property type="entry name" value="Amdntrnsf_FN0238"/>
    <property type="match status" value="1"/>
</dbReference>
<dbReference type="PANTHER" id="PTHR43224">
    <property type="entry name" value="AMIDINOTRANSFERASE"/>
    <property type="match status" value="1"/>
</dbReference>
<dbReference type="Gene3D" id="3.75.10.10">
    <property type="entry name" value="L-arginine/glycine Amidinotransferase, Chain A"/>
    <property type="match status" value="1"/>
</dbReference>
<dbReference type="NCBIfam" id="NF046062">
    <property type="entry name" value="citrull_CtlX"/>
    <property type="match status" value="1"/>
</dbReference>
<keyword evidence="2" id="KW-1185">Reference proteome</keyword>
<dbReference type="Proteomes" id="UP001156641">
    <property type="component" value="Unassembled WGS sequence"/>
</dbReference>
<dbReference type="EMBL" id="BSOS01000065">
    <property type="protein sequence ID" value="GLR67274.1"/>
    <property type="molecule type" value="Genomic_DNA"/>
</dbReference>
<organism evidence="1 2">
    <name type="scientific">Acidocella aquatica</name>
    <dbReference type="NCBI Taxonomy" id="1922313"/>
    <lineage>
        <taxon>Bacteria</taxon>
        <taxon>Pseudomonadati</taxon>
        <taxon>Pseudomonadota</taxon>
        <taxon>Alphaproteobacteria</taxon>
        <taxon>Acetobacterales</taxon>
        <taxon>Acidocellaceae</taxon>
        <taxon>Acidocella</taxon>
    </lineage>
</organism>
<gene>
    <name evidence="1" type="ORF">GCM10010909_19550</name>
</gene>
<dbReference type="Pfam" id="PF19420">
    <property type="entry name" value="DDAH_eukar"/>
    <property type="match status" value="1"/>
</dbReference>
<accession>A0ABQ6AAW9</accession>
<proteinExistence type="predicted"/>
<protein>
    <submittedName>
        <fullName evidence="1">Amidinotransferase</fullName>
    </submittedName>
</protein>
<evidence type="ECO:0000313" key="2">
    <source>
        <dbReference type="Proteomes" id="UP001156641"/>
    </source>
</evidence>